<keyword evidence="2" id="KW-0812">Transmembrane</keyword>
<accession>A0A2V1HYB5</accession>
<name>A0A2V1HYB5_9MICO</name>
<feature type="region of interest" description="Disordered" evidence="1">
    <location>
        <begin position="63"/>
        <end position="93"/>
    </location>
</feature>
<comment type="caution">
    <text evidence="3">The sequence shown here is derived from an EMBL/GenBank/DDBJ whole genome shotgun (WGS) entry which is preliminary data.</text>
</comment>
<dbReference type="EMBL" id="QEOP01000001">
    <property type="protein sequence ID" value="PVZ95434.1"/>
    <property type="molecule type" value="Genomic_DNA"/>
</dbReference>
<evidence type="ECO:0000256" key="1">
    <source>
        <dbReference type="SAM" id="MobiDB-lite"/>
    </source>
</evidence>
<reference evidence="3 4" key="1">
    <citation type="submission" date="2018-05" db="EMBL/GenBank/DDBJ databases">
        <title>Amnibacterium sp. M8JJ-5, whole genome shotgun sequence.</title>
        <authorList>
            <person name="Tuo L."/>
        </authorList>
    </citation>
    <scope>NUCLEOTIDE SEQUENCE [LARGE SCALE GENOMIC DNA]</scope>
    <source>
        <strain evidence="3 4">M8JJ-5</strain>
    </source>
</reference>
<evidence type="ECO:0000313" key="3">
    <source>
        <dbReference type="EMBL" id="PVZ95434.1"/>
    </source>
</evidence>
<keyword evidence="2" id="KW-1133">Transmembrane helix</keyword>
<dbReference type="Proteomes" id="UP000244893">
    <property type="component" value="Unassembled WGS sequence"/>
</dbReference>
<feature type="transmembrane region" description="Helical" evidence="2">
    <location>
        <begin position="37"/>
        <end position="54"/>
    </location>
</feature>
<proteinExistence type="predicted"/>
<gene>
    <name evidence="3" type="ORF">DDQ50_02680</name>
</gene>
<protein>
    <submittedName>
        <fullName evidence="3">Uncharacterized protein</fullName>
    </submittedName>
</protein>
<dbReference type="AlphaFoldDB" id="A0A2V1HYB5"/>
<sequence>MMSAHAALAAALASVGDPAVAVRMTATGDEPADVALLWTLSAVSLLIGVGLLLLGEWRAARRSAAGPPADHPLPVAQSRPEPVHGARCSQSEAFPRRTLKGGLSLDRPAVLLSKR</sequence>
<evidence type="ECO:0000313" key="4">
    <source>
        <dbReference type="Proteomes" id="UP000244893"/>
    </source>
</evidence>
<keyword evidence="2" id="KW-0472">Membrane</keyword>
<keyword evidence="4" id="KW-1185">Reference proteome</keyword>
<organism evidence="3 4">
    <name type="scientific">Amnibacterium flavum</name>
    <dbReference type="NCBI Taxonomy" id="2173173"/>
    <lineage>
        <taxon>Bacteria</taxon>
        <taxon>Bacillati</taxon>
        <taxon>Actinomycetota</taxon>
        <taxon>Actinomycetes</taxon>
        <taxon>Micrococcales</taxon>
        <taxon>Microbacteriaceae</taxon>
        <taxon>Amnibacterium</taxon>
    </lineage>
</organism>
<evidence type="ECO:0000256" key="2">
    <source>
        <dbReference type="SAM" id="Phobius"/>
    </source>
</evidence>